<accession>A0A402DMV5</accession>
<dbReference type="SUPFAM" id="SSF48179">
    <property type="entry name" value="6-phosphogluconate dehydrogenase C-terminal domain-like"/>
    <property type="match status" value="1"/>
</dbReference>
<protein>
    <submittedName>
        <fullName evidence="5">UDP-N-acetyl-D-glucosamine dehydrogenase</fullName>
    </submittedName>
</protein>
<dbReference type="InterPro" id="IPR036220">
    <property type="entry name" value="UDP-Glc/GDP-Man_DH_C_sf"/>
</dbReference>
<dbReference type="GO" id="GO:0016628">
    <property type="term" value="F:oxidoreductase activity, acting on the CH-CH group of donors, NAD or NADP as acceptor"/>
    <property type="evidence" value="ECO:0007669"/>
    <property type="project" value="InterPro"/>
</dbReference>
<keyword evidence="1" id="KW-0560">Oxidoreductase</keyword>
<proteinExistence type="inferred from homology"/>
<dbReference type="GO" id="GO:0016616">
    <property type="term" value="F:oxidoreductase activity, acting on the CH-OH group of donors, NAD or NADP as acceptor"/>
    <property type="evidence" value="ECO:0007669"/>
    <property type="project" value="InterPro"/>
</dbReference>
<dbReference type="InterPro" id="IPR028359">
    <property type="entry name" value="UDP_ManNAc/GlcNAc_DH"/>
</dbReference>
<dbReference type="Pfam" id="PF03720">
    <property type="entry name" value="UDPG_MGDP_dh_C"/>
    <property type="match status" value="1"/>
</dbReference>
<evidence type="ECO:0000256" key="1">
    <source>
        <dbReference type="ARBA" id="ARBA00023002"/>
    </source>
</evidence>
<evidence type="ECO:0000313" key="5">
    <source>
        <dbReference type="EMBL" id="GCE75464.1"/>
    </source>
</evidence>
<name>A0A402DMV5_9CELL</name>
<dbReference type="InterPro" id="IPR014026">
    <property type="entry name" value="UDP-Glc/GDP-Man_DH_dimer"/>
</dbReference>
<dbReference type="PANTHER" id="PTHR43491:SF1">
    <property type="entry name" value="UDP-N-ACETYL-D-MANNOSAMINE DEHYDROGENASE"/>
    <property type="match status" value="1"/>
</dbReference>
<feature type="domain" description="UDP-glucose/GDP-mannose dehydrogenase C-terminal" evidence="4">
    <location>
        <begin position="327"/>
        <end position="415"/>
    </location>
</feature>
<dbReference type="InterPro" id="IPR001732">
    <property type="entry name" value="UDP-Glc/GDP-Man_DH_N"/>
</dbReference>
<dbReference type="NCBIfam" id="TIGR03026">
    <property type="entry name" value="NDP-sugDHase"/>
    <property type="match status" value="1"/>
</dbReference>
<dbReference type="Pfam" id="PF00984">
    <property type="entry name" value="UDPG_MGDP_dh"/>
    <property type="match status" value="1"/>
</dbReference>
<evidence type="ECO:0000256" key="3">
    <source>
        <dbReference type="PIRNR" id="PIRNR000124"/>
    </source>
</evidence>
<evidence type="ECO:0000259" key="4">
    <source>
        <dbReference type="SMART" id="SM00984"/>
    </source>
</evidence>
<dbReference type="GO" id="GO:0000271">
    <property type="term" value="P:polysaccharide biosynthetic process"/>
    <property type="evidence" value="ECO:0007669"/>
    <property type="project" value="InterPro"/>
</dbReference>
<dbReference type="SMART" id="SM00984">
    <property type="entry name" value="UDPG_MGDP_dh_C"/>
    <property type="match status" value="1"/>
</dbReference>
<dbReference type="InterPro" id="IPR017476">
    <property type="entry name" value="UDP-Glc/GDP-Man"/>
</dbReference>
<dbReference type="PANTHER" id="PTHR43491">
    <property type="entry name" value="UDP-N-ACETYL-D-MANNOSAMINE DEHYDROGENASE"/>
    <property type="match status" value="1"/>
</dbReference>
<dbReference type="PIRSF" id="PIRSF500136">
    <property type="entry name" value="UDP_ManNAc_DH"/>
    <property type="match status" value="1"/>
</dbReference>
<comment type="similarity">
    <text evidence="3">Belongs to the UDP-glucose/GDP-mannose dehydrogenase family.</text>
</comment>
<keyword evidence="2" id="KW-0520">NAD</keyword>
<reference evidence="5 6" key="1">
    <citation type="submission" date="2019-01" db="EMBL/GenBank/DDBJ databases">
        <title>Draft genome sequence of Cellulomonas takizawaensis strain TKZ-21.</title>
        <authorList>
            <person name="Yamamura H."/>
            <person name="Hayashi T."/>
            <person name="Hamada M."/>
            <person name="Serisawa Y."/>
            <person name="Matsuyama K."/>
            <person name="Nakagawa Y."/>
            <person name="Otoguro M."/>
            <person name="Yanagida F."/>
            <person name="Hayakawa M."/>
        </authorList>
    </citation>
    <scope>NUCLEOTIDE SEQUENCE [LARGE SCALE GENOMIC DNA]</scope>
    <source>
        <strain evidence="5 6">NBRC12680</strain>
    </source>
</reference>
<evidence type="ECO:0000313" key="6">
    <source>
        <dbReference type="Proteomes" id="UP000289954"/>
    </source>
</evidence>
<comment type="caution">
    <text evidence="5">The sequence shown here is derived from an EMBL/GenBank/DDBJ whole genome shotgun (WGS) entry which is preliminary data.</text>
</comment>
<dbReference type="InterPro" id="IPR036291">
    <property type="entry name" value="NAD(P)-bd_dom_sf"/>
</dbReference>
<dbReference type="EMBL" id="BIMR01000025">
    <property type="protein sequence ID" value="GCE75464.1"/>
    <property type="molecule type" value="Genomic_DNA"/>
</dbReference>
<dbReference type="Proteomes" id="UP000289954">
    <property type="component" value="Unassembled WGS sequence"/>
</dbReference>
<dbReference type="GO" id="GO:0051287">
    <property type="term" value="F:NAD binding"/>
    <property type="evidence" value="ECO:0007669"/>
    <property type="project" value="InterPro"/>
</dbReference>
<sequence length="427" mass="46078">MVAVTTVDGDQRLVVVGLGYVGLQLATAAASTGMRVDGVDIDPTVVARLRRAESHIDDVPSATVATLLAGGNLRFTEDLSVAEHADVVAICVPTPLDAHGDPDTDSIARAARSLARHLRPGTLVVLESTSYPGTTEGLVQPALEASGLHAGRDFHLAFSSERIDPGNERFHVRNTPKVVGGLTERCTDRAVALYERIASEVVRAAGIPEAEMSKLLENTYRYVNIALVNELAQVCERLSIDVWDVIRCAATKPFGFHSFSPGPGVGGHCIPVDPHYLRWLTRQATDRDFRMISAAQSVNDGMPDYVADRIAAALTEDGVDVRGARVLLLGVTYKPDVADDRESPAYDLAAELARRGAQLVYHDPFVTSWTRPDATADRAEDLEQELAKADISVLVQPHAVYRSLPLSTARRVFDPHGTLTGPTVVRL</sequence>
<dbReference type="PIRSF" id="PIRSF000124">
    <property type="entry name" value="UDPglc_GDPman_dh"/>
    <property type="match status" value="1"/>
</dbReference>
<dbReference type="Pfam" id="PF03721">
    <property type="entry name" value="UDPG_MGDP_dh_N"/>
    <property type="match status" value="1"/>
</dbReference>
<dbReference type="SUPFAM" id="SSF52413">
    <property type="entry name" value="UDP-glucose/GDP-mannose dehydrogenase C-terminal domain"/>
    <property type="match status" value="1"/>
</dbReference>
<dbReference type="InterPro" id="IPR008927">
    <property type="entry name" value="6-PGluconate_DH-like_C_sf"/>
</dbReference>
<dbReference type="InterPro" id="IPR014027">
    <property type="entry name" value="UDP-Glc/GDP-Man_DH_C"/>
</dbReference>
<dbReference type="AlphaFoldDB" id="A0A402DMV5"/>
<dbReference type="Gene3D" id="3.40.50.720">
    <property type="entry name" value="NAD(P)-binding Rossmann-like Domain"/>
    <property type="match status" value="2"/>
</dbReference>
<organism evidence="5 6">
    <name type="scientific">Cellulomonas biazotea</name>
    <dbReference type="NCBI Taxonomy" id="1709"/>
    <lineage>
        <taxon>Bacteria</taxon>
        <taxon>Bacillati</taxon>
        <taxon>Actinomycetota</taxon>
        <taxon>Actinomycetes</taxon>
        <taxon>Micrococcales</taxon>
        <taxon>Cellulomonadaceae</taxon>
        <taxon>Cellulomonas</taxon>
    </lineage>
</organism>
<keyword evidence="6" id="KW-1185">Reference proteome</keyword>
<dbReference type="SUPFAM" id="SSF51735">
    <property type="entry name" value="NAD(P)-binding Rossmann-fold domains"/>
    <property type="match status" value="1"/>
</dbReference>
<gene>
    <name evidence="5" type="ORF">CBZ_05200</name>
</gene>
<evidence type="ECO:0000256" key="2">
    <source>
        <dbReference type="ARBA" id="ARBA00023027"/>
    </source>
</evidence>